<evidence type="ECO:0000256" key="1">
    <source>
        <dbReference type="ARBA" id="ARBA00006315"/>
    </source>
</evidence>
<dbReference type="SUPFAM" id="SSF53213">
    <property type="entry name" value="LigB-like"/>
    <property type="match status" value="1"/>
</dbReference>
<dbReference type="NCBIfam" id="TIGR04336">
    <property type="entry name" value="AmmeMemoSam_B"/>
    <property type="match status" value="1"/>
</dbReference>
<sequence length="483" mass="52610">MQKTWKPIREPAVAGQFYPADPDALKATVDDLLDRQEGSSISGEIVAVLAPHAGYPYSGPTAAAAYRAIRRRSYDAVVVMSPSHREAFEGASVYARGSYRTPLGLVPVEEDLARDILSRDPDAHVSDAGHRVDPPSPFGLSRPRGEHAVEVQIPFLQETLPDLRIVPIVMAGSDFDLCRGLGQAIAGASRGRRVLIVASSDLYHGYSYDECVQTDAETLGRIEAFDPEEFSRRVERQECQACGSAPITTAMIAARQMGADRAAVVARTNSGDVTGAKEGYVVGYGAALFYRSPSGPDEGEGSERLNAEQREHLLHIARTAIREAVHGRPLPPLKDLPGPLRIPRGAFVTLKHRGELRGCIGHVYTHLSLAETVQQMAAAAALRDPRFPPVSPDELPEIEVEISVLSLPRKIEDVEQVCVGQHGLIVHHPDGQGLLLPQVAVERGWDRETFLAHTCRKAGLSRDAWKRPETEISVFSAEVFGER</sequence>
<name>A0A1F6C5W4_HANXR</name>
<dbReference type="Gene3D" id="3.40.830.10">
    <property type="entry name" value="LigB-like"/>
    <property type="match status" value="1"/>
</dbReference>
<dbReference type="SUPFAM" id="SSF143447">
    <property type="entry name" value="AMMECR1-like"/>
    <property type="match status" value="1"/>
</dbReference>
<dbReference type="Pfam" id="PF01875">
    <property type="entry name" value="Memo"/>
    <property type="match status" value="1"/>
</dbReference>
<dbReference type="InterPro" id="IPR036071">
    <property type="entry name" value="AMMECR1_dom_sf"/>
</dbReference>
<dbReference type="InterPro" id="IPR027623">
    <property type="entry name" value="AmmeMemoSam_A"/>
</dbReference>
<dbReference type="Proteomes" id="UP000178606">
    <property type="component" value="Unassembled WGS sequence"/>
</dbReference>
<dbReference type="NCBIfam" id="TIGR00296">
    <property type="entry name" value="TIGR00296 family protein"/>
    <property type="match status" value="1"/>
</dbReference>
<dbReference type="InterPro" id="IPR002737">
    <property type="entry name" value="MEMO1_fam"/>
</dbReference>
<dbReference type="Pfam" id="PF01871">
    <property type="entry name" value="AMMECR1"/>
    <property type="match status" value="1"/>
</dbReference>
<dbReference type="InterPro" id="IPR023473">
    <property type="entry name" value="AMMECR1"/>
</dbReference>
<comment type="similarity">
    <text evidence="1 2">Belongs to the MEMO1 family.</text>
</comment>
<evidence type="ECO:0000259" key="3">
    <source>
        <dbReference type="PROSITE" id="PS51112"/>
    </source>
</evidence>
<gene>
    <name evidence="4" type="ORF">A3F84_03625</name>
</gene>
<dbReference type="InterPro" id="IPR002733">
    <property type="entry name" value="AMMECR1_domain"/>
</dbReference>
<feature type="domain" description="AMMECR1" evidence="3">
    <location>
        <begin position="308"/>
        <end position="483"/>
    </location>
</feature>
<accession>A0A1F6C5W4</accession>
<dbReference type="InterPro" id="IPR027485">
    <property type="entry name" value="AMMECR1_N"/>
</dbReference>
<organism evidence="4 5">
    <name type="scientific">Handelsmanbacteria sp. (strain RIFCSPLOWO2_12_FULL_64_10)</name>
    <dbReference type="NCBI Taxonomy" id="1817868"/>
    <lineage>
        <taxon>Bacteria</taxon>
        <taxon>Candidatus Handelsmaniibacteriota</taxon>
    </lineage>
</organism>
<dbReference type="Gene3D" id="3.30.1490.150">
    <property type="entry name" value="Hypothetical protein ph0010, domain 2"/>
    <property type="match status" value="1"/>
</dbReference>
<reference evidence="4 5" key="1">
    <citation type="journal article" date="2016" name="Nat. Commun.">
        <title>Thousands of microbial genomes shed light on interconnected biogeochemical processes in an aquifer system.</title>
        <authorList>
            <person name="Anantharaman K."/>
            <person name="Brown C.T."/>
            <person name="Hug L.A."/>
            <person name="Sharon I."/>
            <person name="Castelle C.J."/>
            <person name="Probst A.J."/>
            <person name="Thomas B.C."/>
            <person name="Singh A."/>
            <person name="Wilkins M.J."/>
            <person name="Karaoz U."/>
            <person name="Brodie E.L."/>
            <person name="Williams K.H."/>
            <person name="Hubbard S.S."/>
            <person name="Banfield J.F."/>
        </authorList>
    </citation>
    <scope>NUCLEOTIDE SEQUENCE [LARGE SCALE GENOMIC DNA]</scope>
    <source>
        <strain evidence="5">RIFCSPLOWO2_12_FULL_64_10</strain>
    </source>
</reference>
<evidence type="ECO:0000313" key="5">
    <source>
        <dbReference type="Proteomes" id="UP000178606"/>
    </source>
</evidence>
<evidence type="ECO:0000313" key="4">
    <source>
        <dbReference type="EMBL" id="OGG44544.1"/>
    </source>
</evidence>
<dbReference type="CDD" id="cd07361">
    <property type="entry name" value="MEMO_like"/>
    <property type="match status" value="1"/>
</dbReference>
<dbReference type="PANTHER" id="PTHR11060">
    <property type="entry name" value="PROTEIN MEMO1"/>
    <property type="match status" value="1"/>
</dbReference>
<dbReference type="HAMAP" id="MF_00055">
    <property type="entry name" value="MEMO1"/>
    <property type="match status" value="1"/>
</dbReference>
<dbReference type="HAMAP" id="MF_00645">
    <property type="entry name" value="AMMECR1"/>
    <property type="match status" value="1"/>
</dbReference>
<dbReference type="EMBL" id="MFKF01000400">
    <property type="protein sequence ID" value="OGG44544.1"/>
    <property type="molecule type" value="Genomic_DNA"/>
</dbReference>
<comment type="caution">
    <text evidence="4">The sequence shown here is derived from an EMBL/GenBank/DDBJ whole genome shotgun (WGS) entry which is preliminary data.</text>
</comment>
<dbReference type="NCBIfam" id="TIGR04335">
    <property type="entry name" value="AmmeMemoSam_A"/>
    <property type="match status" value="1"/>
</dbReference>
<proteinExistence type="inferred from homology"/>
<evidence type="ECO:0000256" key="2">
    <source>
        <dbReference type="HAMAP-Rule" id="MF_00055"/>
    </source>
</evidence>
<dbReference type="PANTHER" id="PTHR11060:SF0">
    <property type="entry name" value="PROTEIN MEMO1"/>
    <property type="match status" value="1"/>
</dbReference>
<dbReference type="Gene3D" id="3.30.700.20">
    <property type="entry name" value="Hypothetical protein ph0010, domain 1"/>
    <property type="match status" value="1"/>
</dbReference>
<protein>
    <recommendedName>
        <fullName evidence="2">MEMO1 family protein A3F84_03625</fullName>
    </recommendedName>
</protein>
<dbReference type="PROSITE" id="PS51112">
    <property type="entry name" value="AMMECR1"/>
    <property type="match status" value="1"/>
</dbReference>
<dbReference type="AlphaFoldDB" id="A0A1F6C5W4"/>
<dbReference type="InterPro" id="IPR023472">
    <property type="entry name" value="Uncharacterised_MJ0810"/>
</dbReference>